<keyword evidence="5" id="KW-0378">Hydrolase</keyword>
<evidence type="ECO:0000256" key="1">
    <source>
        <dbReference type="ARBA" id="ARBA00001946"/>
    </source>
</evidence>
<comment type="similarity">
    <text evidence="2">Belongs to the KdsC family.</text>
</comment>
<gene>
    <name evidence="8" type="ORF">ENL07_09725</name>
</gene>
<name>A0A7C5DF63_9CHLB</name>
<sequence length="188" mass="20404">MSSFQFFGMQPYQADPSSQITAALGGIKALVSSLDGVLNCGTLTFDAEGREMPSLFARDLVAIREALQLGMKVAVIAGRQAGAYRPMLEAAGAVDLFLDGEDRLEAYKLFKSRHGLQDEECACIADDIDDLEIMKLAGLPITPINGVEYLRTRVGYVSVYEGGKGCVREVVEMILDHQGSWAYSDKQG</sequence>
<evidence type="ECO:0000256" key="5">
    <source>
        <dbReference type="ARBA" id="ARBA00022801"/>
    </source>
</evidence>
<comment type="subunit">
    <text evidence="3">Homotetramer.</text>
</comment>
<organism evidence="8">
    <name type="scientific">Chlorobaculum parvum</name>
    <dbReference type="NCBI Taxonomy" id="274539"/>
    <lineage>
        <taxon>Bacteria</taxon>
        <taxon>Pseudomonadati</taxon>
        <taxon>Chlorobiota</taxon>
        <taxon>Chlorobiia</taxon>
        <taxon>Chlorobiales</taxon>
        <taxon>Chlorobiaceae</taxon>
        <taxon>Chlorobaculum</taxon>
    </lineage>
</organism>
<dbReference type="InterPro" id="IPR036412">
    <property type="entry name" value="HAD-like_sf"/>
</dbReference>
<keyword evidence="6 7" id="KW-0460">Magnesium</keyword>
<feature type="binding site" evidence="7">
    <location>
        <position position="126"/>
    </location>
    <ligand>
        <name>Mg(2+)</name>
        <dbReference type="ChEBI" id="CHEBI:18420"/>
    </ligand>
</feature>
<evidence type="ECO:0000256" key="7">
    <source>
        <dbReference type="PIRSR" id="PIRSR006118-2"/>
    </source>
</evidence>
<accession>A0A7C5DF63</accession>
<dbReference type="GO" id="GO:0008781">
    <property type="term" value="F:N-acylneuraminate cytidylyltransferase activity"/>
    <property type="evidence" value="ECO:0007669"/>
    <property type="project" value="TreeGrafter"/>
</dbReference>
<evidence type="ECO:0000256" key="2">
    <source>
        <dbReference type="ARBA" id="ARBA00005893"/>
    </source>
</evidence>
<evidence type="ECO:0000256" key="3">
    <source>
        <dbReference type="ARBA" id="ARBA00011881"/>
    </source>
</evidence>
<dbReference type="InterPro" id="IPR010023">
    <property type="entry name" value="KdsC_fam"/>
</dbReference>
<dbReference type="PANTHER" id="PTHR21485:SF3">
    <property type="entry name" value="N-ACYLNEURAMINATE CYTIDYLYLTRANSFERASE"/>
    <property type="match status" value="1"/>
</dbReference>
<dbReference type="PIRSF" id="PIRSF006118">
    <property type="entry name" value="KDO8-P_Ptase"/>
    <property type="match status" value="1"/>
</dbReference>
<dbReference type="GO" id="GO:0016788">
    <property type="term" value="F:hydrolase activity, acting on ester bonds"/>
    <property type="evidence" value="ECO:0007669"/>
    <property type="project" value="InterPro"/>
</dbReference>
<dbReference type="EMBL" id="DRSQ01000210">
    <property type="protein sequence ID" value="HHE32876.1"/>
    <property type="molecule type" value="Genomic_DNA"/>
</dbReference>
<dbReference type="AlphaFoldDB" id="A0A7C5DF63"/>
<protein>
    <submittedName>
        <fullName evidence="8">3-deoxy-D-manno-octulosonate 8-phosphate phosphatase</fullName>
    </submittedName>
</protein>
<dbReference type="PANTHER" id="PTHR21485">
    <property type="entry name" value="HAD SUPERFAMILY MEMBERS CMAS AND KDSC"/>
    <property type="match status" value="1"/>
</dbReference>
<keyword evidence="4 7" id="KW-0479">Metal-binding</keyword>
<dbReference type="Proteomes" id="UP000886058">
    <property type="component" value="Unassembled WGS sequence"/>
</dbReference>
<evidence type="ECO:0000256" key="4">
    <source>
        <dbReference type="ARBA" id="ARBA00022723"/>
    </source>
</evidence>
<dbReference type="GO" id="GO:0046872">
    <property type="term" value="F:metal ion binding"/>
    <property type="evidence" value="ECO:0007669"/>
    <property type="project" value="UniProtKB-KW"/>
</dbReference>
<reference evidence="8" key="1">
    <citation type="journal article" date="2020" name="mSystems">
        <title>Genome- and Community-Level Interaction Insights into Carbon Utilization and Element Cycling Functions of Hydrothermarchaeota in Hydrothermal Sediment.</title>
        <authorList>
            <person name="Zhou Z."/>
            <person name="Liu Y."/>
            <person name="Xu W."/>
            <person name="Pan J."/>
            <person name="Luo Z.H."/>
            <person name="Li M."/>
        </authorList>
    </citation>
    <scope>NUCLEOTIDE SEQUENCE [LARGE SCALE GENOMIC DNA]</scope>
    <source>
        <strain evidence="8">HyVt-633</strain>
    </source>
</reference>
<dbReference type="InterPro" id="IPR023214">
    <property type="entry name" value="HAD_sf"/>
</dbReference>
<evidence type="ECO:0000313" key="8">
    <source>
        <dbReference type="EMBL" id="HHE32876.1"/>
    </source>
</evidence>
<evidence type="ECO:0000256" key="6">
    <source>
        <dbReference type="ARBA" id="ARBA00022842"/>
    </source>
</evidence>
<dbReference type="SUPFAM" id="SSF56784">
    <property type="entry name" value="HAD-like"/>
    <property type="match status" value="1"/>
</dbReference>
<proteinExistence type="inferred from homology"/>
<dbReference type="Gene3D" id="3.40.50.1000">
    <property type="entry name" value="HAD superfamily/HAD-like"/>
    <property type="match status" value="1"/>
</dbReference>
<feature type="binding site" evidence="7">
    <location>
        <position position="35"/>
    </location>
    <ligand>
        <name>substrate</name>
    </ligand>
</feature>
<comment type="caution">
    <text evidence="8">The sequence shown here is derived from an EMBL/GenBank/DDBJ whole genome shotgun (WGS) entry which is preliminary data.</text>
</comment>
<comment type="cofactor">
    <cofactor evidence="1 7">
        <name>Mg(2+)</name>
        <dbReference type="ChEBI" id="CHEBI:18420"/>
    </cofactor>
</comment>
<dbReference type="InterPro" id="IPR050793">
    <property type="entry name" value="CMP-NeuNAc_synthase"/>
</dbReference>